<organism evidence="1 2">
    <name type="scientific">Racocetra fulgida</name>
    <dbReference type="NCBI Taxonomy" id="60492"/>
    <lineage>
        <taxon>Eukaryota</taxon>
        <taxon>Fungi</taxon>
        <taxon>Fungi incertae sedis</taxon>
        <taxon>Mucoromycota</taxon>
        <taxon>Glomeromycotina</taxon>
        <taxon>Glomeromycetes</taxon>
        <taxon>Diversisporales</taxon>
        <taxon>Gigasporaceae</taxon>
        <taxon>Racocetra</taxon>
    </lineage>
</organism>
<dbReference type="Proteomes" id="UP000789396">
    <property type="component" value="Unassembled WGS sequence"/>
</dbReference>
<name>A0A9N9PAC5_9GLOM</name>
<dbReference type="EMBL" id="CAJVPZ010077685">
    <property type="protein sequence ID" value="CAG8805632.1"/>
    <property type="molecule type" value="Genomic_DNA"/>
</dbReference>
<keyword evidence="2" id="KW-1185">Reference proteome</keyword>
<evidence type="ECO:0000313" key="2">
    <source>
        <dbReference type="Proteomes" id="UP000789396"/>
    </source>
</evidence>
<sequence>LNEYERKLYDKIRRSQAERFRRLEEQNIMQHYVNILQSFLRLRQICAHSALIKESELQDDFEDKTVNDGLTPTRGMMLLNLVRESGMDQCGSCMQELAQTPI</sequence>
<gene>
    <name evidence="1" type="ORF">RFULGI_LOCUS18188</name>
</gene>
<proteinExistence type="predicted"/>
<accession>A0A9N9PAC5</accession>
<reference evidence="1" key="1">
    <citation type="submission" date="2021-06" db="EMBL/GenBank/DDBJ databases">
        <authorList>
            <person name="Kallberg Y."/>
            <person name="Tangrot J."/>
            <person name="Rosling A."/>
        </authorList>
    </citation>
    <scope>NUCLEOTIDE SEQUENCE</scope>
    <source>
        <strain evidence="1">IN212</strain>
    </source>
</reference>
<evidence type="ECO:0000313" key="1">
    <source>
        <dbReference type="EMBL" id="CAG8805632.1"/>
    </source>
</evidence>
<dbReference type="Gene3D" id="3.40.50.300">
    <property type="entry name" value="P-loop containing nucleotide triphosphate hydrolases"/>
    <property type="match status" value="1"/>
</dbReference>
<dbReference type="OrthoDB" id="448448at2759"/>
<dbReference type="InterPro" id="IPR027417">
    <property type="entry name" value="P-loop_NTPase"/>
</dbReference>
<comment type="caution">
    <text evidence="1">The sequence shown here is derived from an EMBL/GenBank/DDBJ whole genome shotgun (WGS) entry which is preliminary data.</text>
</comment>
<dbReference type="AlphaFoldDB" id="A0A9N9PAC5"/>
<feature type="non-terminal residue" evidence="1">
    <location>
        <position position="102"/>
    </location>
</feature>
<protein>
    <submittedName>
        <fullName evidence="1">514_t:CDS:1</fullName>
    </submittedName>
</protein>
<feature type="non-terminal residue" evidence="1">
    <location>
        <position position="1"/>
    </location>
</feature>